<dbReference type="EMBL" id="CAIJ01000422">
    <property type="protein sequence ID" value="CCI03628.1"/>
    <property type="molecule type" value="Genomic_DNA"/>
</dbReference>
<keyword evidence="2" id="KW-0472">Membrane</keyword>
<reference evidence="3 4" key="1">
    <citation type="submission" date="2012-04" db="EMBL/GenBank/DDBJ databases">
        <authorList>
            <person name="Genoscope - CEA"/>
        </authorList>
    </citation>
    <scope>NUCLEOTIDE SEQUENCE [LARGE SCALE GENOMIC DNA]</scope>
    <source>
        <strain evidence="3 4">9443</strain>
    </source>
</reference>
<feature type="transmembrane region" description="Helical" evidence="2">
    <location>
        <begin position="112"/>
        <end position="132"/>
    </location>
</feature>
<dbReference type="SUPFAM" id="SSF58100">
    <property type="entry name" value="Bacterial hemolysins"/>
    <property type="match status" value="1"/>
</dbReference>
<evidence type="ECO:0000313" key="3">
    <source>
        <dbReference type="EMBL" id="CCI03628.1"/>
    </source>
</evidence>
<evidence type="ECO:0000313" key="4">
    <source>
        <dbReference type="Proteomes" id="UP000003480"/>
    </source>
</evidence>
<keyword evidence="2" id="KW-0812">Transmembrane</keyword>
<accession>I4G6R7</accession>
<proteinExistence type="predicted"/>
<dbReference type="RefSeq" id="WP_002769782.1">
    <property type="nucleotide sequence ID" value="NZ_HE973001.1"/>
</dbReference>
<sequence length="135" mass="15134">MSNETITYSLESVLKEIKDSIKEVNQKIDTLQQDVNQKIDSLEKRIDERFDKVEDRLTKLEIGQADLKGDIKVLDEKIEGLKGELKGDIKVLDEKIEGLTARVGYQEFTNRGILIALVVAVLGGAAKLFGFFPNP</sequence>
<evidence type="ECO:0000256" key="2">
    <source>
        <dbReference type="SAM" id="Phobius"/>
    </source>
</evidence>
<feature type="coiled-coil region" evidence="1">
    <location>
        <begin position="14"/>
        <end position="84"/>
    </location>
</feature>
<evidence type="ECO:0000256" key="1">
    <source>
        <dbReference type="SAM" id="Coils"/>
    </source>
</evidence>
<comment type="caution">
    <text evidence="3">The sequence shown here is derived from an EMBL/GenBank/DDBJ whole genome shotgun (WGS) entry which is preliminary data.</text>
</comment>
<name>I4G6R7_MICAE</name>
<keyword evidence="1" id="KW-0175">Coiled coil</keyword>
<organism evidence="3 4">
    <name type="scientific">Microcystis aeruginosa PCC 9443</name>
    <dbReference type="NCBI Taxonomy" id="1160281"/>
    <lineage>
        <taxon>Bacteria</taxon>
        <taxon>Bacillati</taxon>
        <taxon>Cyanobacteriota</taxon>
        <taxon>Cyanophyceae</taxon>
        <taxon>Oscillatoriophycideae</taxon>
        <taxon>Chroococcales</taxon>
        <taxon>Microcystaceae</taxon>
        <taxon>Microcystis</taxon>
    </lineage>
</organism>
<dbReference type="AlphaFoldDB" id="I4G6R7"/>
<dbReference type="Proteomes" id="UP000003480">
    <property type="component" value="Unassembled WGS sequence"/>
</dbReference>
<keyword evidence="2" id="KW-1133">Transmembrane helix</keyword>
<dbReference type="Gene3D" id="3.90.20.10">
    <property type="match status" value="1"/>
</dbReference>
<gene>
    <name evidence="3" type="ORF">MICAC_4790001</name>
</gene>
<protein>
    <submittedName>
        <fullName evidence="3">Uncharacterized protein</fullName>
    </submittedName>
</protein>
<dbReference type="HOGENOM" id="CLU_110168_1_0_3"/>